<evidence type="ECO:0000256" key="5">
    <source>
        <dbReference type="ARBA" id="ARBA00022884"/>
    </source>
</evidence>
<dbReference type="InterPro" id="IPR020568">
    <property type="entry name" value="Ribosomal_Su5_D2-typ_SF"/>
</dbReference>
<evidence type="ECO:0000313" key="8">
    <source>
        <dbReference type="EMBL" id="MET7014800.1"/>
    </source>
</evidence>
<dbReference type="InterPro" id="IPR014721">
    <property type="entry name" value="Ribsml_uS5_D2-typ_fold_subgr"/>
</dbReference>
<dbReference type="Gene3D" id="3.30.230.10">
    <property type="match status" value="1"/>
</dbReference>
<sequence>MLSAPDKVDSPDTSRSFRPAYRLRKTDEYSSVFAFRKAVKGRFFVLHYRPSGDSTARLGVVIAKKLARQAVQRNFIKRMARELFRHQRATLPCHDLILRLHSSPKPASRADLRSDMQHVLRRLPR</sequence>
<evidence type="ECO:0000256" key="4">
    <source>
        <dbReference type="ARBA" id="ARBA00022801"/>
    </source>
</evidence>
<dbReference type="InterPro" id="IPR000100">
    <property type="entry name" value="RNase_P"/>
</dbReference>
<comment type="subunit">
    <text evidence="6">Consists of a catalytic RNA component (M1 or rnpB) and a protein subunit.</text>
</comment>
<protein>
    <recommendedName>
        <fullName evidence="6 7">Ribonuclease P protein component</fullName>
        <shortName evidence="6">RNase P protein</shortName>
        <shortName evidence="6">RNaseP protein</shortName>
        <ecNumber evidence="6 7">3.1.26.5</ecNumber>
    </recommendedName>
    <alternativeName>
        <fullName evidence="6">Protein C5</fullName>
    </alternativeName>
</protein>
<keyword evidence="1 6" id="KW-0819">tRNA processing</keyword>
<dbReference type="EC" id="3.1.26.5" evidence="6 7"/>
<evidence type="ECO:0000313" key="9">
    <source>
        <dbReference type="Proteomes" id="UP001549691"/>
    </source>
</evidence>
<keyword evidence="3 6" id="KW-0255">Endonuclease</keyword>
<dbReference type="Pfam" id="PF00825">
    <property type="entry name" value="Ribonuclease_P"/>
    <property type="match status" value="1"/>
</dbReference>
<dbReference type="SUPFAM" id="SSF54211">
    <property type="entry name" value="Ribosomal protein S5 domain 2-like"/>
    <property type="match status" value="1"/>
</dbReference>
<dbReference type="RefSeq" id="WP_354601262.1">
    <property type="nucleotide sequence ID" value="NZ_JBEWZI010000011.1"/>
</dbReference>
<dbReference type="HAMAP" id="MF_00227">
    <property type="entry name" value="RNase_P"/>
    <property type="match status" value="1"/>
</dbReference>
<evidence type="ECO:0000256" key="2">
    <source>
        <dbReference type="ARBA" id="ARBA00022722"/>
    </source>
</evidence>
<reference evidence="8 9" key="1">
    <citation type="submission" date="2024-07" db="EMBL/GenBank/DDBJ databases">
        <title>Uliginosibacterium flavum JJ3220;KACC:17644.</title>
        <authorList>
            <person name="Kim M.K."/>
        </authorList>
    </citation>
    <scope>NUCLEOTIDE SEQUENCE [LARGE SCALE GENOMIC DNA]</scope>
    <source>
        <strain evidence="8 9">KACC:17644</strain>
    </source>
</reference>
<accession>A0ABV2TLK2</accession>
<dbReference type="GO" id="GO:0004526">
    <property type="term" value="F:ribonuclease P activity"/>
    <property type="evidence" value="ECO:0007669"/>
    <property type="project" value="UniProtKB-EC"/>
</dbReference>
<comment type="similarity">
    <text evidence="6">Belongs to the RnpA family.</text>
</comment>
<comment type="function">
    <text evidence="6">RNaseP catalyzes the removal of the 5'-leader sequence from pre-tRNA to produce the mature 5'-terminus. It can also cleave other RNA substrates such as 4.5S RNA. The protein component plays an auxiliary but essential role in vivo by binding to the 5'-leader sequence and broadening the substrate specificity of the ribozyme.</text>
</comment>
<name>A0ABV2TLK2_9RHOO</name>
<evidence type="ECO:0000256" key="6">
    <source>
        <dbReference type="HAMAP-Rule" id="MF_00227"/>
    </source>
</evidence>
<dbReference type="PANTHER" id="PTHR33992">
    <property type="entry name" value="RIBONUCLEASE P PROTEIN COMPONENT"/>
    <property type="match status" value="1"/>
</dbReference>
<keyword evidence="5 6" id="KW-0694">RNA-binding</keyword>
<keyword evidence="4 6" id="KW-0378">Hydrolase</keyword>
<organism evidence="8 9">
    <name type="scientific">Uliginosibacterium flavum</name>
    <dbReference type="NCBI Taxonomy" id="1396831"/>
    <lineage>
        <taxon>Bacteria</taxon>
        <taxon>Pseudomonadati</taxon>
        <taxon>Pseudomonadota</taxon>
        <taxon>Betaproteobacteria</taxon>
        <taxon>Rhodocyclales</taxon>
        <taxon>Zoogloeaceae</taxon>
        <taxon>Uliginosibacterium</taxon>
    </lineage>
</organism>
<keyword evidence="2 6" id="KW-0540">Nuclease</keyword>
<evidence type="ECO:0000256" key="3">
    <source>
        <dbReference type="ARBA" id="ARBA00022759"/>
    </source>
</evidence>
<comment type="caution">
    <text evidence="8">The sequence shown here is derived from an EMBL/GenBank/DDBJ whole genome shotgun (WGS) entry which is preliminary data.</text>
</comment>
<dbReference type="Proteomes" id="UP001549691">
    <property type="component" value="Unassembled WGS sequence"/>
</dbReference>
<comment type="catalytic activity">
    <reaction evidence="6">
        <text>Endonucleolytic cleavage of RNA, removing 5'-extranucleotides from tRNA precursor.</text>
        <dbReference type="EC" id="3.1.26.5"/>
    </reaction>
</comment>
<dbReference type="PANTHER" id="PTHR33992:SF1">
    <property type="entry name" value="RIBONUCLEASE P PROTEIN COMPONENT"/>
    <property type="match status" value="1"/>
</dbReference>
<dbReference type="EMBL" id="JBEWZI010000011">
    <property type="protein sequence ID" value="MET7014800.1"/>
    <property type="molecule type" value="Genomic_DNA"/>
</dbReference>
<evidence type="ECO:0000256" key="1">
    <source>
        <dbReference type="ARBA" id="ARBA00022694"/>
    </source>
</evidence>
<evidence type="ECO:0000256" key="7">
    <source>
        <dbReference type="NCBIfam" id="TIGR00188"/>
    </source>
</evidence>
<dbReference type="NCBIfam" id="TIGR00188">
    <property type="entry name" value="rnpA"/>
    <property type="match status" value="1"/>
</dbReference>
<proteinExistence type="inferred from homology"/>
<keyword evidence="9" id="KW-1185">Reference proteome</keyword>
<gene>
    <name evidence="6 8" type="primary">rnpA</name>
    <name evidence="8" type="ORF">ABXR19_11425</name>
</gene>